<keyword evidence="4" id="KW-0229">DNA integration</keyword>
<keyword evidence="6" id="KW-0233">DNA recombination</keyword>
<dbReference type="PANTHER" id="PTHR30629">
    <property type="entry name" value="PROPHAGE INTEGRASE"/>
    <property type="match status" value="1"/>
</dbReference>
<dbReference type="GO" id="GO:0075713">
    <property type="term" value="P:establishment of integrated proviral latency"/>
    <property type="evidence" value="ECO:0007669"/>
    <property type="project" value="UniProtKB-KW"/>
</dbReference>
<evidence type="ECO:0000256" key="8">
    <source>
        <dbReference type="ARBA" id="ARBA00023296"/>
    </source>
</evidence>
<dbReference type="GO" id="GO:0003677">
    <property type="term" value="F:DNA binding"/>
    <property type="evidence" value="ECO:0007669"/>
    <property type="project" value="UniProtKB-KW"/>
</dbReference>
<keyword evidence="7" id="KW-1179">Viral genome integration</keyword>
<dbReference type="CDD" id="cd00801">
    <property type="entry name" value="INT_P4_C"/>
    <property type="match status" value="1"/>
</dbReference>
<dbReference type="EMBL" id="BK015698">
    <property type="protein sequence ID" value="DAE20589.1"/>
    <property type="molecule type" value="Genomic_DNA"/>
</dbReference>
<dbReference type="GO" id="GO:0046718">
    <property type="term" value="P:symbiont entry into host cell"/>
    <property type="evidence" value="ECO:0007669"/>
    <property type="project" value="UniProtKB-KW"/>
</dbReference>
<dbReference type="InterPro" id="IPR011010">
    <property type="entry name" value="DNA_brk_join_enz"/>
</dbReference>
<dbReference type="InterPro" id="IPR025166">
    <property type="entry name" value="Integrase_DNA_bind_dom"/>
</dbReference>
<evidence type="ECO:0000256" key="2">
    <source>
        <dbReference type="ARBA" id="ARBA00016082"/>
    </source>
</evidence>
<reference evidence="10" key="1">
    <citation type="journal article" date="2021" name="Proc. Natl. Acad. Sci. U.S.A.">
        <title>A Catalog of Tens of Thousands of Viruses from Human Metagenomes Reveals Hidden Associations with Chronic Diseases.</title>
        <authorList>
            <person name="Tisza M.J."/>
            <person name="Buck C.B."/>
        </authorList>
    </citation>
    <scope>NUCLEOTIDE SEQUENCE</scope>
    <source>
        <strain evidence="10">CtJ3t72</strain>
    </source>
</reference>
<dbReference type="Gene3D" id="3.30.160.390">
    <property type="entry name" value="Integrase, DNA-binding domain"/>
    <property type="match status" value="1"/>
</dbReference>
<keyword evidence="5" id="KW-0238">DNA-binding</keyword>
<evidence type="ECO:0000313" key="10">
    <source>
        <dbReference type="EMBL" id="DAE20589.1"/>
    </source>
</evidence>
<evidence type="ECO:0000256" key="1">
    <source>
        <dbReference type="ARBA" id="ARBA00008857"/>
    </source>
</evidence>
<evidence type="ECO:0000256" key="5">
    <source>
        <dbReference type="ARBA" id="ARBA00023125"/>
    </source>
</evidence>
<dbReference type="InterPro" id="IPR002104">
    <property type="entry name" value="Integrase_catalytic"/>
</dbReference>
<accession>A0A8S5QPA7</accession>
<comment type="similarity">
    <text evidence="1">Belongs to the 'phage' integrase family.</text>
</comment>
<evidence type="ECO:0000256" key="7">
    <source>
        <dbReference type="ARBA" id="ARBA00023195"/>
    </source>
</evidence>
<evidence type="ECO:0000259" key="9">
    <source>
        <dbReference type="PROSITE" id="PS51898"/>
    </source>
</evidence>
<dbReference type="Gene3D" id="1.10.150.130">
    <property type="match status" value="1"/>
</dbReference>
<keyword evidence="3" id="KW-0808">Transferase</keyword>
<dbReference type="Pfam" id="PF00589">
    <property type="entry name" value="Phage_integrase"/>
    <property type="match status" value="1"/>
</dbReference>
<dbReference type="SUPFAM" id="SSF56349">
    <property type="entry name" value="DNA breaking-rejoining enzymes"/>
    <property type="match status" value="1"/>
</dbReference>
<evidence type="ECO:0000256" key="6">
    <source>
        <dbReference type="ARBA" id="ARBA00023172"/>
    </source>
</evidence>
<dbReference type="Gene3D" id="1.10.443.10">
    <property type="entry name" value="Intergrase catalytic core"/>
    <property type="match status" value="1"/>
</dbReference>
<dbReference type="GO" id="GO:0006310">
    <property type="term" value="P:DNA recombination"/>
    <property type="evidence" value="ECO:0007669"/>
    <property type="project" value="UniProtKB-KW"/>
</dbReference>
<name>A0A8S5QPA7_9CAUD</name>
<dbReference type="InterPro" id="IPR038488">
    <property type="entry name" value="Integrase_DNA-bd_sf"/>
</dbReference>
<evidence type="ECO:0000256" key="3">
    <source>
        <dbReference type="ARBA" id="ARBA00022679"/>
    </source>
</evidence>
<evidence type="ECO:0000256" key="4">
    <source>
        <dbReference type="ARBA" id="ARBA00022908"/>
    </source>
</evidence>
<sequence length="383" mass="43919">MLTIIEVRAAQPKNKNYLLNDGSGLFLRVEPGGAKRWVLNRSIKGQHVSKVLGIFPDMTLKDARLEAQRLSVELRALKVTKAVDFLSVYKEWLALKKTQIKNWVDIDRRFTKYLLPRFSSVAFKEITPTALIEELKSDLGQRAKLETLKRICGELRSLETFAYNSGLIDQLRWQNLAAVFPSPAHKRKNRPSVGYSELPEVLCKLKAEGIKSHTTWSVLLCGFYTLLRPGEYTAMRWDWIDFKDKTITIPAEIMKMKREHVVPMSRQLIALLEDLPRTSDYVFPSPQRNGDRPVSTNSASQFLRRNCFADVLVPHGIRAIGRSWMFDNKVPFEVAELCLAHSVGSSTVQAYVRSDRLEERREVMQRWCDYVEVCMKGGADLLL</sequence>
<dbReference type="Pfam" id="PF13356">
    <property type="entry name" value="Arm-DNA-bind_3"/>
    <property type="match status" value="1"/>
</dbReference>
<organism evidence="10">
    <name type="scientific">Siphoviridae sp. ctJ3t72</name>
    <dbReference type="NCBI Taxonomy" id="2826240"/>
    <lineage>
        <taxon>Viruses</taxon>
        <taxon>Duplodnaviria</taxon>
        <taxon>Heunggongvirae</taxon>
        <taxon>Uroviricota</taxon>
        <taxon>Caudoviricetes</taxon>
    </lineage>
</organism>
<protein>
    <recommendedName>
        <fullName evidence="2">Integrase</fullName>
    </recommendedName>
</protein>
<dbReference type="InterPro" id="IPR013762">
    <property type="entry name" value="Integrase-like_cat_sf"/>
</dbReference>
<dbReference type="PROSITE" id="PS51898">
    <property type="entry name" value="TYR_RECOMBINASE"/>
    <property type="match status" value="1"/>
</dbReference>
<dbReference type="GO" id="GO:0016740">
    <property type="term" value="F:transferase activity"/>
    <property type="evidence" value="ECO:0007669"/>
    <property type="project" value="UniProtKB-KW"/>
</dbReference>
<dbReference type="PANTHER" id="PTHR30629:SF6">
    <property type="entry name" value="PROPHAGE INTEGRASE INTA-RELATED"/>
    <property type="match status" value="1"/>
</dbReference>
<keyword evidence="8" id="KW-1160">Virus entry into host cell</keyword>
<proteinExistence type="inferred from homology"/>
<dbReference type="GO" id="GO:0044826">
    <property type="term" value="P:viral genome integration into host DNA"/>
    <property type="evidence" value="ECO:0007669"/>
    <property type="project" value="UniProtKB-KW"/>
</dbReference>
<dbReference type="InterPro" id="IPR050808">
    <property type="entry name" value="Phage_Integrase"/>
</dbReference>
<dbReference type="InterPro" id="IPR010998">
    <property type="entry name" value="Integrase_recombinase_N"/>
</dbReference>
<dbReference type="GO" id="GO:0015074">
    <property type="term" value="P:DNA integration"/>
    <property type="evidence" value="ECO:0007669"/>
    <property type="project" value="UniProtKB-KW"/>
</dbReference>
<feature type="domain" description="Tyr recombinase" evidence="9">
    <location>
        <begin position="188"/>
        <end position="365"/>
    </location>
</feature>